<accession>A0A2G2YFT9</accession>
<gene>
    <name evidence="2" type="ORF">T459_28077</name>
</gene>
<dbReference type="InterPro" id="IPR054722">
    <property type="entry name" value="PolX-like_BBD"/>
</dbReference>
<sequence>MDNNAPSKVFGKGAVRTRMHDGVVKSLTDVRYFPDLKKNLILLDTLESLGCKYTGEGRVLKVSLGGLVIIKARRLGTLYTLLGFTVISVVAVSISNQSDPNITKLWRMRLGLWCPGPKSAKFIIRRDVTLDEFSMLDSIKESSSSCNKNKVHAMYGQMEVELSIPFAPSSSTVEQNIVETPKVMTPEVETNKYSI</sequence>
<dbReference type="Pfam" id="PF22936">
    <property type="entry name" value="Pol_BBD"/>
    <property type="match status" value="1"/>
</dbReference>
<dbReference type="AlphaFoldDB" id="A0A2G2YFT9"/>
<feature type="domain" description="Retrovirus-related Pol polyprotein from transposon TNT 1-94-like beta-barrel" evidence="1">
    <location>
        <begin position="1"/>
        <end position="51"/>
    </location>
</feature>
<dbReference type="Gramene" id="PHT68590">
    <property type="protein sequence ID" value="PHT68590"/>
    <property type="gene ID" value="T459_28077"/>
</dbReference>
<reference evidence="2 3" key="2">
    <citation type="journal article" date="2017" name="Genome Biol.">
        <title>New reference genome sequences of hot pepper reveal the massive evolution of plant disease-resistance genes by retroduplication.</title>
        <authorList>
            <person name="Kim S."/>
            <person name="Park J."/>
            <person name="Yeom S.I."/>
            <person name="Kim Y.M."/>
            <person name="Seo E."/>
            <person name="Kim K.T."/>
            <person name="Kim M.S."/>
            <person name="Lee J.M."/>
            <person name="Cheong K."/>
            <person name="Shin H.S."/>
            <person name="Kim S.B."/>
            <person name="Han K."/>
            <person name="Lee J."/>
            <person name="Park M."/>
            <person name="Lee H.A."/>
            <person name="Lee H.Y."/>
            <person name="Lee Y."/>
            <person name="Oh S."/>
            <person name="Lee J.H."/>
            <person name="Choi E."/>
            <person name="Choi E."/>
            <person name="Lee S.E."/>
            <person name="Jeon J."/>
            <person name="Kim H."/>
            <person name="Choi G."/>
            <person name="Song H."/>
            <person name="Lee J."/>
            <person name="Lee S.C."/>
            <person name="Kwon J.K."/>
            <person name="Lee H.Y."/>
            <person name="Koo N."/>
            <person name="Hong Y."/>
            <person name="Kim R.W."/>
            <person name="Kang W.H."/>
            <person name="Huh J.H."/>
            <person name="Kang B.C."/>
            <person name="Yang T.J."/>
            <person name="Lee Y.H."/>
            <person name="Bennetzen J.L."/>
            <person name="Choi D."/>
        </authorList>
    </citation>
    <scope>NUCLEOTIDE SEQUENCE [LARGE SCALE GENOMIC DNA]</scope>
    <source>
        <strain evidence="3">cv. CM334</strain>
    </source>
</reference>
<evidence type="ECO:0000259" key="1">
    <source>
        <dbReference type="Pfam" id="PF22936"/>
    </source>
</evidence>
<keyword evidence="3" id="KW-1185">Reference proteome</keyword>
<dbReference type="Proteomes" id="UP000222542">
    <property type="component" value="Unassembled WGS sequence"/>
</dbReference>
<protein>
    <recommendedName>
        <fullName evidence="1">Retrovirus-related Pol polyprotein from transposon TNT 1-94-like beta-barrel domain-containing protein</fullName>
    </recommendedName>
</protein>
<evidence type="ECO:0000313" key="2">
    <source>
        <dbReference type="EMBL" id="PHT68590.1"/>
    </source>
</evidence>
<evidence type="ECO:0000313" key="3">
    <source>
        <dbReference type="Proteomes" id="UP000222542"/>
    </source>
</evidence>
<reference evidence="2 3" key="1">
    <citation type="journal article" date="2014" name="Nat. Genet.">
        <title>Genome sequence of the hot pepper provides insights into the evolution of pungency in Capsicum species.</title>
        <authorList>
            <person name="Kim S."/>
            <person name="Park M."/>
            <person name="Yeom S.I."/>
            <person name="Kim Y.M."/>
            <person name="Lee J.M."/>
            <person name="Lee H.A."/>
            <person name="Seo E."/>
            <person name="Choi J."/>
            <person name="Cheong K."/>
            <person name="Kim K.T."/>
            <person name="Jung K."/>
            <person name="Lee G.W."/>
            <person name="Oh S.K."/>
            <person name="Bae C."/>
            <person name="Kim S.B."/>
            <person name="Lee H.Y."/>
            <person name="Kim S.Y."/>
            <person name="Kim M.S."/>
            <person name="Kang B.C."/>
            <person name="Jo Y.D."/>
            <person name="Yang H.B."/>
            <person name="Jeong H.J."/>
            <person name="Kang W.H."/>
            <person name="Kwon J.K."/>
            <person name="Shin C."/>
            <person name="Lim J.Y."/>
            <person name="Park J.H."/>
            <person name="Huh J.H."/>
            <person name="Kim J.S."/>
            <person name="Kim B.D."/>
            <person name="Cohen O."/>
            <person name="Paran I."/>
            <person name="Suh M.C."/>
            <person name="Lee S.B."/>
            <person name="Kim Y.K."/>
            <person name="Shin Y."/>
            <person name="Noh S.J."/>
            <person name="Park J."/>
            <person name="Seo Y.S."/>
            <person name="Kwon S.Y."/>
            <person name="Kim H.A."/>
            <person name="Park J.M."/>
            <person name="Kim H.J."/>
            <person name="Choi S.B."/>
            <person name="Bosland P.W."/>
            <person name="Reeves G."/>
            <person name="Jo S.H."/>
            <person name="Lee B.W."/>
            <person name="Cho H.T."/>
            <person name="Choi H.S."/>
            <person name="Lee M.S."/>
            <person name="Yu Y."/>
            <person name="Do Choi Y."/>
            <person name="Park B.S."/>
            <person name="van Deynze A."/>
            <person name="Ashrafi H."/>
            <person name="Hill T."/>
            <person name="Kim W.T."/>
            <person name="Pai H.S."/>
            <person name="Ahn H.K."/>
            <person name="Yeam I."/>
            <person name="Giovannoni J.J."/>
            <person name="Rose J.K."/>
            <person name="Sorensen I."/>
            <person name="Lee S.J."/>
            <person name="Kim R.W."/>
            <person name="Choi I.Y."/>
            <person name="Choi B.S."/>
            <person name="Lim J.S."/>
            <person name="Lee Y.H."/>
            <person name="Choi D."/>
        </authorList>
    </citation>
    <scope>NUCLEOTIDE SEQUENCE [LARGE SCALE GENOMIC DNA]</scope>
    <source>
        <strain evidence="3">cv. CM334</strain>
    </source>
</reference>
<name>A0A2G2YFT9_CAPAN</name>
<dbReference type="EMBL" id="AYRZ02000011">
    <property type="protein sequence ID" value="PHT68590.1"/>
    <property type="molecule type" value="Genomic_DNA"/>
</dbReference>
<organism evidence="2 3">
    <name type="scientific">Capsicum annuum</name>
    <name type="common">Capsicum pepper</name>
    <dbReference type="NCBI Taxonomy" id="4072"/>
    <lineage>
        <taxon>Eukaryota</taxon>
        <taxon>Viridiplantae</taxon>
        <taxon>Streptophyta</taxon>
        <taxon>Embryophyta</taxon>
        <taxon>Tracheophyta</taxon>
        <taxon>Spermatophyta</taxon>
        <taxon>Magnoliopsida</taxon>
        <taxon>eudicotyledons</taxon>
        <taxon>Gunneridae</taxon>
        <taxon>Pentapetalae</taxon>
        <taxon>asterids</taxon>
        <taxon>lamiids</taxon>
        <taxon>Solanales</taxon>
        <taxon>Solanaceae</taxon>
        <taxon>Solanoideae</taxon>
        <taxon>Capsiceae</taxon>
        <taxon>Capsicum</taxon>
    </lineage>
</organism>
<proteinExistence type="predicted"/>
<comment type="caution">
    <text evidence="2">The sequence shown here is derived from an EMBL/GenBank/DDBJ whole genome shotgun (WGS) entry which is preliminary data.</text>
</comment>